<protein>
    <submittedName>
        <fullName evidence="8">Putative secreted metalloprotease</fullName>
    </submittedName>
</protein>
<reference evidence="8" key="1">
    <citation type="submission" date="2019-12" db="EMBL/GenBank/DDBJ databases">
        <title>An insight into the sialome of adult female Ixodes ricinus ticks feeding for 6 days.</title>
        <authorList>
            <person name="Perner J."/>
            <person name="Ribeiro J.M.C."/>
        </authorList>
    </citation>
    <scope>NUCLEOTIDE SEQUENCE</scope>
    <source>
        <strain evidence="8">Semi-engorged</strain>
        <tissue evidence="8">Salivary glands</tissue>
    </source>
</reference>
<dbReference type="Pfam" id="PF01421">
    <property type="entry name" value="Reprolysin"/>
    <property type="match status" value="1"/>
</dbReference>
<evidence type="ECO:0000256" key="3">
    <source>
        <dbReference type="ARBA" id="ARBA00022833"/>
    </source>
</evidence>
<comment type="caution">
    <text evidence="5">Lacks conserved residue(s) required for the propagation of feature annotation.</text>
</comment>
<feature type="chain" id="PRO_5025449498" evidence="6">
    <location>
        <begin position="20"/>
        <end position="371"/>
    </location>
</feature>
<dbReference type="GO" id="GO:0006509">
    <property type="term" value="P:membrane protein ectodomain proteolysis"/>
    <property type="evidence" value="ECO:0007669"/>
    <property type="project" value="TreeGrafter"/>
</dbReference>
<evidence type="ECO:0000256" key="1">
    <source>
        <dbReference type="ARBA" id="ARBA00022670"/>
    </source>
</evidence>
<dbReference type="PANTHER" id="PTHR11905:SF159">
    <property type="entry name" value="ADAM METALLOPROTEASE"/>
    <property type="match status" value="1"/>
</dbReference>
<dbReference type="AlphaFoldDB" id="A0A6B0V9J9"/>
<evidence type="ECO:0000256" key="2">
    <source>
        <dbReference type="ARBA" id="ARBA00022801"/>
    </source>
</evidence>
<dbReference type="InterPro" id="IPR024079">
    <property type="entry name" value="MetalloPept_cat_dom_sf"/>
</dbReference>
<dbReference type="GO" id="GO:0004222">
    <property type="term" value="F:metalloendopeptidase activity"/>
    <property type="evidence" value="ECO:0007669"/>
    <property type="project" value="InterPro"/>
</dbReference>
<dbReference type="PANTHER" id="PTHR11905">
    <property type="entry name" value="ADAM A DISINTEGRIN AND METALLOPROTEASE DOMAIN"/>
    <property type="match status" value="1"/>
</dbReference>
<evidence type="ECO:0000313" key="8">
    <source>
        <dbReference type="EMBL" id="MXU98859.1"/>
    </source>
</evidence>
<feature type="signal peptide" evidence="6">
    <location>
        <begin position="1"/>
        <end position="19"/>
    </location>
</feature>
<proteinExistence type="predicted"/>
<organism evidence="8">
    <name type="scientific">Ixodes ricinus</name>
    <name type="common">Common tick</name>
    <name type="synonym">Acarus ricinus</name>
    <dbReference type="NCBI Taxonomy" id="34613"/>
    <lineage>
        <taxon>Eukaryota</taxon>
        <taxon>Metazoa</taxon>
        <taxon>Ecdysozoa</taxon>
        <taxon>Arthropoda</taxon>
        <taxon>Chelicerata</taxon>
        <taxon>Arachnida</taxon>
        <taxon>Acari</taxon>
        <taxon>Parasitiformes</taxon>
        <taxon>Ixodida</taxon>
        <taxon>Ixodoidea</taxon>
        <taxon>Ixodidae</taxon>
        <taxon>Ixodinae</taxon>
        <taxon>Ixodes</taxon>
    </lineage>
</organism>
<evidence type="ECO:0000259" key="7">
    <source>
        <dbReference type="PROSITE" id="PS50215"/>
    </source>
</evidence>
<keyword evidence="2" id="KW-0378">Hydrolase</keyword>
<feature type="domain" description="Peptidase M12B" evidence="7">
    <location>
        <begin position="45"/>
        <end position="244"/>
    </location>
</feature>
<keyword evidence="3" id="KW-0862">Zinc</keyword>
<name>A0A6B0V9J9_IXORI</name>
<dbReference type="SUPFAM" id="SSF55486">
    <property type="entry name" value="Metalloproteases ('zincins'), catalytic domain"/>
    <property type="match status" value="1"/>
</dbReference>
<dbReference type="InterPro" id="IPR001590">
    <property type="entry name" value="Peptidase_M12B"/>
</dbReference>
<dbReference type="EMBL" id="GIFC01016776">
    <property type="protein sequence ID" value="MXU98859.1"/>
    <property type="molecule type" value="Transcribed_RNA"/>
</dbReference>
<evidence type="ECO:0000256" key="5">
    <source>
        <dbReference type="PROSITE-ProRule" id="PRU00276"/>
    </source>
</evidence>
<keyword evidence="4 8" id="KW-0482">Metalloprotease</keyword>
<evidence type="ECO:0000256" key="6">
    <source>
        <dbReference type="SAM" id="SignalP"/>
    </source>
</evidence>
<evidence type="ECO:0000256" key="4">
    <source>
        <dbReference type="ARBA" id="ARBA00023049"/>
    </source>
</evidence>
<dbReference type="Gene3D" id="3.40.390.10">
    <property type="entry name" value="Collagenase (Catalytic Domain)"/>
    <property type="match status" value="1"/>
</dbReference>
<keyword evidence="6" id="KW-0732">Signal</keyword>
<sequence>MKVDSRLLILASTIFVVVCDSVDDSGAATTEDPYWTNVCEKAHHHHMGITIIADASFQKEQAQNGLDQHLYLQTFMQTVNLYFSQLRCSNVKLVLKKVVNSTTDDEMKFEAFKNTTRSTGQSLDPYLTLGLLREWATNQNFFNDSDVVYLITGHPVFDFVLAYRLTMKAASYAFGVCSRRWRVALGSDDGKTFSGVPAAVQQIANLLGIKWDDQNNKLGCTPKDGYMMSRNGEPTQYPFFSECSKKSWDDRTLMSLGQQSCYKLNLSSSESTSEGRTPYTFFNCTEPCKNITKRMENTVCNVPPEGTEHCKTHDICKISCCPDYDKHFNETKKGAPDGMPCGEAQVCLQQVCVKLPERRSEVSRVPRDSQT</sequence>
<dbReference type="PROSITE" id="PS50215">
    <property type="entry name" value="ADAM_MEPRO"/>
    <property type="match status" value="1"/>
</dbReference>
<keyword evidence="1 8" id="KW-0645">Protease</keyword>
<accession>A0A6B0V9J9</accession>